<gene>
    <name evidence="4" type="ORF">BKA00_006734</name>
</gene>
<name>A0A7X0G770_9ACTN</name>
<protein>
    <submittedName>
        <fullName evidence="4">Anti-sigma regulatory factor (Ser/Thr protein kinase)</fullName>
    </submittedName>
</protein>
<dbReference type="InterPro" id="IPR003594">
    <property type="entry name" value="HATPase_dom"/>
</dbReference>
<dbReference type="SUPFAM" id="SSF55874">
    <property type="entry name" value="ATPase domain of HSP90 chaperone/DNA topoisomerase II/histidine kinase"/>
    <property type="match status" value="1"/>
</dbReference>
<dbReference type="RefSeq" id="WP_185031933.1">
    <property type="nucleotide sequence ID" value="NZ_JACHMQ010000001.1"/>
</dbReference>
<keyword evidence="5" id="KW-1185">Reference proteome</keyword>
<evidence type="ECO:0000313" key="4">
    <source>
        <dbReference type="EMBL" id="MBB6399820.1"/>
    </source>
</evidence>
<dbReference type="Gene3D" id="3.30.565.10">
    <property type="entry name" value="Histidine kinase-like ATPase, C-terminal domain"/>
    <property type="match status" value="1"/>
</dbReference>
<keyword evidence="1" id="KW-0723">Serine/threonine-protein kinase</keyword>
<dbReference type="InterPro" id="IPR036890">
    <property type="entry name" value="HATPase_C_sf"/>
</dbReference>
<dbReference type="PANTHER" id="PTHR35526">
    <property type="entry name" value="ANTI-SIGMA-F FACTOR RSBW-RELATED"/>
    <property type="match status" value="1"/>
</dbReference>
<keyword evidence="1" id="KW-0418">Kinase</keyword>
<dbReference type="Proteomes" id="UP000546324">
    <property type="component" value="Unassembled WGS sequence"/>
</dbReference>
<feature type="compositionally biased region" description="Low complexity" evidence="2">
    <location>
        <begin position="58"/>
        <end position="72"/>
    </location>
</feature>
<dbReference type="InterPro" id="IPR050267">
    <property type="entry name" value="Anti-sigma-factor_SerPK"/>
</dbReference>
<dbReference type="PANTHER" id="PTHR35526:SF3">
    <property type="entry name" value="ANTI-SIGMA-F FACTOR RSBW"/>
    <property type="match status" value="1"/>
</dbReference>
<reference evidence="4 5" key="1">
    <citation type="submission" date="2020-08" db="EMBL/GenBank/DDBJ databases">
        <title>Sequencing the genomes of 1000 actinobacteria strains.</title>
        <authorList>
            <person name="Klenk H.-P."/>
        </authorList>
    </citation>
    <scope>NUCLEOTIDE SEQUENCE [LARGE SCALE GENOMIC DNA]</scope>
    <source>
        <strain evidence="4 5">DSM 43675</strain>
    </source>
</reference>
<feature type="region of interest" description="Disordered" evidence="2">
    <location>
        <begin position="49"/>
        <end position="81"/>
    </location>
</feature>
<evidence type="ECO:0000259" key="3">
    <source>
        <dbReference type="Pfam" id="PF13581"/>
    </source>
</evidence>
<proteinExistence type="predicted"/>
<keyword evidence="1" id="KW-0808">Transferase</keyword>
<evidence type="ECO:0000313" key="5">
    <source>
        <dbReference type="Proteomes" id="UP000546324"/>
    </source>
</evidence>
<accession>A0A7X0G770</accession>
<sequence length="111" mass="11731">MAHEKGEVRCDQHFVTNAVLHAGEGEIRVRFTREADGVLLEVWDACDRRPVRRPPPAATAAGGPPEAAAPGPGDDDGMGGRGLMIVDALAAQCGVVPTVPRGKWVWARIAV</sequence>
<feature type="domain" description="Histidine kinase/HSP90-like ATPase" evidence="3">
    <location>
        <begin position="15"/>
        <end position="108"/>
    </location>
</feature>
<evidence type="ECO:0000256" key="2">
    <source>
        <dbReference type="SAM" id="MobiDB-lite"/>
    </source>
</evidence>
<dbReference type="AlphaFoldDB" id="A0A7X0G770"/>
<dbReference type="EMBL" id="JACHMQ010000001">
    <property type="protein sequence ID" value="MBB6399820.1"/>
    <property type="molecule type" value="Genomic_DNA"/>
</dbReference>
<comment type="caution">
    <text evidence="4">The sequence shown here is derived from an EMBL/GenBank/DDBJ whole genome shotgun (WGS) entry which is preliminary data.</text>
</comment>
<dbReference type="Pfam" id="PF13581">
    <property type="entry name" value="HATPase_c_2"/>
    <property type="match status" value="1"/>
</dbReference>
<organism evidence="4 5">
    <name type="scientific">Actinomadura coerulea</name>
    <dbReference type="NCBI Taxonomy" id="46159"/>
    <lineage>
        <taxon>Bacteria</taxon>
        <taxon>Bacillati</taxon>
        <taxon>Actinomycetota</taxon>
        <taxon>Actinomycetes</taxon>
        <taxon>Streptosporangiales</taxon>
        <taxon>Thermomonosporaceae</taxon>
        <taxon>Actinomadura</taxon>
    </lineage>
</organism>
<evidence type="ECO:0000256" key="1">
    <source>
        <dbReference type="ARBA" id="ARBA00022527"/>
    </source>
</evidence>
<dbReference type="GO" id="GO:0004674">
    <property type="term" value="F:protein serine/threonine kinase activity"/>
    <property type="evidence" value="ECO:0007669"/>
    <property type="project" value="UniProtKB-KW"/>
</dbReference>